<accession>A0A1E5NXC9</accession>
<proteinExistence type="predicted"/>
<name>A0A1E5NXC9_9ACTN</name>
<evidence type="ECO:0000313" key="2">
    <source>
        <dbReference type="Proteomes" id="UP000095705"/>
    </source>
</evidence>
<geneLocation type="plasmid" evidence="2">
    <name>pacmp2</name>
</geneLocation>
<dbReference type="EMBL" id="MEHK01000006">
    <property type="protein sequence ID" value="OEJ20897.1"/>
    <property type="molecule type" value="Genomic_DNA"/>
</dbReference>
<organism evidence="1 2">
    <name type="scientific">Streptomyces subrutilus</name>
    <dbReference type="NCBI Taxonomy" id="36818"/>
    <lineage>
        <taxon>Bacteria</taxon>
        <taxon>Bacillati</taxon>
        <taxon>Actinomycetota</taxon>
        <taxon>Actinomycetes</taxon>
        <taxon>Kitasatosporales</taxon>
        <taxon>Streptomycetaceae</taxon>
        <taxon>Streptomyces</taxon>
    </lineage>
</organism>
<sequence>MIENDDEAAQADAALARSKQRTTLYVSPALHRRFEKYVRAKRGRTNTSVVLEAVAAKRTETPEIISKAQVSAAAGNDLFPQDPRSVRYLGSGPVQIQIAPTYAQLQVLDRLTTEYGFEARATWIAPVLNAFLPGKKEVIPE</sequence>
<gene>
    <name evidence="1" type="ORF">BGK67_35265</name>
</gene>
<dbReference type="Proteomes" id="UP000095705">
    <property type="component" value="Plasmid pACMP2"/>
</dbReference>
<evidence type="ECO:0000313" key="1">
    <source>
        <dbReference type="EMBL" id="OEJ20897.1"/>
    </source>
</evidence>
<reference evidence="1 2" key="1">
    <citation type="submission" date="2016-08" db="EMBL/GenBank/DDBJ databases">
        <title>The complete genome of Streptomyces subrutilus 10-1-1.</title>
        <authorList>
            <person name="Chen X."/>
        </authorList>
    </citation>
    <scope>NUCLEOTIDE SEQUENCE [LARGE SCALE GENOMIC DNA]</scope>
    <source>
        <strain evidence="1 2">10-1-1</strain>
        <plasmid evidence="2">pacmp2</plasmid>
    </source>
</reference>
<dbReference type="RefSeq" id="WP_069918046.1">
    <property type="nucleotide sequence ID" value="NZ_CM007204.1"/>
</dbReference>
<dbReference type="OrthoDB" id="4616593at2"/>
<comment type="caution">
    <text evidence="1">The sequence shown here is derived from an EMBL/GenBank/DDBJ whole genome shotgun (WGS) entry which is preliminary data.</text>
</comment>
<protein>
    <submittedName>
        <fullName evidence="1">Uncharacterized protein</fullName>
    </submittedName>
</protein>
<keyword evidence="2" id="KW-1185">Reference proteome</keyword>
<dbReference type="AlphaFoldDB" id="A0A1E5NXC9"/>
<keyword evidence="1" id="KW-0614">Plasmid</keyword>